<name>A0A518CZW6_9BACT</name>
<dbReference type="Gene3D" id="3.30.300.160">
    <property type="entry name" value="Type II secretion system, protein E, N-terminal domain"/>
    <property type="match status" value="1"/>
</dbReference>
<dbReference type="Gene3D" id="3.40.50.300">
    <property type="entry name" value="P-loop containing nucleotide triphosphate hydrolases"/>
    <property type="match status" value="1"/>
</dbReference>
<dbReference type="GO" id="GO:0005886">
    <property type="term" value="C:plasma membrane"/>
    <property type="evidence" value="ECO:0007669"/>
    <property type="project" value="TreeGrafter"/>
</dbReference>
<dbReference type="InterPro" id="IPR037257">
    <property type="entry name" value="T2SS_E_N_sf"/>
</dbReference>
<proteinExistence type="inferred from homology"/>
<dbReference type="SUPFAM" id="SSF160246">
    <property type="entry name" value="EspE N-terminal domain-like"/>
    <property type="match status" value="1"/>
</dbReference>
<dbReference type="PANTHER" id="PTHR30258">
    <property type="entry name" value="TYPE II SECRETION SYSTEM PROTEIN GSPE-RELATED"/>
    <property type="match status" value="1"/>
</dbReference>
<dbReference type="InterPro" id="IPR027417">
    <property type="entry name" value="P-loop_NTPase"/>
</dbReference>
<keyword evidence="3" id="KW-0067">ATP-binding</keyword>
<evidence type="ECO:0000256" key="3">
    <source>
        <dbReference type="ARBA" id="ARBA00022840"/>
    </source>
</evidence>
<dbReference type="EMBL" id="CP036290">
    <property type="protein sequence ID" value="QDU84762.1"/>
    <property type="molecule type" value="Genomic_DNA"/>
</dbReference>
<dbReference type="GO" id="GO:0005524">
    <property type="term" value="F:ATP binding"/>
    <property type="evidence" value="ECO:0007669"/>
    <property type="project" value="UniProtKB-KW"/>
</dbReference>
<accession>A0A518CZW6</accession>
<gene>
    <name evidence="5" type="primary">epsE_1</name>
    <name evidence="5" type="ORF">Pla163_18760</name>
</gene>
<dbReference type="FunFam" id="3.40.50.300:FF:000398">
    <property type="entry name" value="Type IV pilus assembly ATPase PilB"/>
    <property type="match status" value="1"/>
</dbReference>
<evidence type="ECO:0000313" key="6">
    <source>
        <dbReference type="Proteomes" id="UP000319342"/>
    </source>
</evidence>
<evidence type="ECO:0000259" key="4">
    <source>
        <dbReference type="PROSITE" id="PS00662"/>
    </source>
</evidence>
<keyword evidence="6" id="KW-1185">Reference proteome</keyword>
<sequence length="572" mass="62847">MTNVADLLVERGLSRERLEECRRAAATTGESLDRVIIAKQYLSEEKVLEAYAGMLGYEYLESLEDVRPPSSFVNEVPVQFSRNYSLIAIETGPDDVLRVATCNPLDPNPLDELSAMLGVEVEPVLVPGQAINTAIARAYRHKADGVDEALADVEEDADIAGMAKQIEDVEDVLDVSNKAPIIKLVNTIMFQALKMRASDIHFHPFPERTQVRLRIDGILYDMDSIPRKAHEAIVSRVKVMGKMDIAERRLPQDGRASIRLGEGEVDVRISTVPTSDGERIVMRLLDKTSKLYTLEEIGLDPGNRKMLEEFCAYTSGIILVTGPTGSGKTTTLYAGLTQIDTTQKNVLTIEDPVEYSLPGISQVQVATKKGLTFASGLRSFLRQDPDVMMVGEIRDLETAEVAIRAALTGHLVFSTVHTNDAASTIARMVDQGVEAYLVSSSLVLVIAQRLVRTICKSCRTQTDITPEWHAKLTKIGITPDQLDGQISVGAGCDDCYHTGYSGRTAIYEFLPVDEVLRTQIMEGATASVMQSSAIKRGMLTLRMDGVKKVLERKTTPDEILRVTQSDITLSGE</sequence>
<comment type="similarity">
    <text evidence="1">Belongs to the GSP E family.</text>
</comment>
<protein>
    <submittedName>
        <fullName evidence="5">Type II secretion system protein E</fullName>
    </submittedName>
</protein>
<dbReference type="OrthoDB" id="244550at2"/>
<dbReference type="InterPro" id="IPR007831">
    <property type="entry name" value="T2SS_GspE_N"/>
</dbReference>
<dbReference type="FunFam" id="3.30.450.90:FF:000001">
    <property type="entry name" value="Type II secretion system ATPase GspE"/>
    <property type="match status" value="1"/>
</dbReference>
<feature type="domain" description="Bacterial type II secretion system protein E" evidence="4">
    <location>
        <begin position="381"/>
        <end position="395"/>
    </location>
</feature>
<dbReference type="Pfam" id="PF05157">
    <property type="entry name" value="MshEN"/>
    <property type="match status" value="1"/>
</dbReference>
<dbReference type="PANTHER" id="PTHR30258:SF2">
    <property type="entry name" value="COMG OPERON PROTEIN 1"/>
    <property type="match status" value="1"/>
</dbReference>
<dbReference type="InterPro" id="IPR001482">
    <property type="entry name" value="T2SS/T4SS_dom"/>
</dbReference>
<dbReference type="RefSeq" id="WP_145186886.1">
    <property type="nucleotide sequence ID" value="NZ_CP036290.1"/>
</dbReference>
<dbReference type="Proteomes" id="UP000319342">
    <property type="component" value="Chromosome"/>
</dbReference>
<dbReference type="Pfam" id="PF00437">
    <property type="entry name" value="T2SSE"/>
    <property type="match status" value="1"/>
</dbReference>
<evidence type="ECO:0000256" key="1">
    <source>
        <dbReference type="ARBA" id="ARBA00006611"/>
    </source>
</evidence>
<dbReference type="CDD" id="cd01129">
    <property type="entry name" value="PulE-GspE-like"/>
    <property type="match status" value="1"/>
</dbReference>
<dbReference type="AlphaFoldDB" id="A0A518CZW6"/>
<dbReference type="Gene3D" id="3.30.450.90">
    <property type="match status" value="1"/>
</dbReference>
<evidence type="ECO:0000313" key="5">
    <source>
        <dbReference type="EMBL" id="QDU84762.1"/>
    </source>
</evidence>
<reference evidence="5 6" key="1">
    <citation type="submission" date="2019-02" db="EMBL/GenBank/DDBJ databases">
        <title>Deep-cultivation of Planctomycetes and their phenomic and genomic characterization uncovers novel biology.</title>
        <authorList>
            <person name="Wiegand S."/>
            <person name="Jogler M."/>
            <person name="Boedeker C."/>
            <person name="Pinto D."/>
            <person name="Vollmers J."/>
            <person name="Rivas-Marin E."/>
            <person name="Kohn T."/>
            <person name="Peeters S.H."/>
            <person name="Heuer A."/>
            <person name="Rast P."/>
            <person name="Oberbeckmann S."/>
            <person name="Bunk B."/>
            <person name="Jeske O."/>
            <person name="Meyerdierks A."/>
            <person name="Storesund J.E."/>
            <person name="Kallscheuer N."/>
            <person name="Luecker S."/>
            <person name="Lage O.M."/>
            <person name="Pohl T."/>
            <person name="Merkel B.J."/>
            <person name="Hornburger P."/>
            <person name="Mueller R.-W."/>
            <person name="Bruemmer F."/>
            <person name="Labrenz M."/>
            <person name="Spormann A.M."/>
            <person name="Op den Camp H."/>
            <person name="Overmann J."/>
            <person name="Amann R."/>
            <person name="Jetten M.S.M."/>
            <person name="Mascher T."/>
            <person name="Medema M.H."/>
            <person name="Devos D.P."/>
            <person name="Kaster A.-K."/>
            <person name="Ovreas L."/>
            <person name="Rohde M."/>
            <person name="Galperin M.Y."/>
            <person name="Jogler C."/>
        </authorList>
    </citation>
    <scope>NUCLEOTIDE SEQUENCE [LARGE SCALE GENOMIC DNA]</scope>
    <source>
        <strain evidence="5 6">Pla163</strain>
    </source>
</reference>
<dbReference type="SUPFAM" id="SSF52540">
    <property type="entry name" value="P-loop containing nucleoside triphosphate hydrolases"/>
    <property type="match status" value="1"/>
</dbReference>
<organism evidence="5 6">
    <name type="scientific">Rohdeia mirabilis</name>
    <dbReference type="NCBI Taxonomy" id="2528008"/>
    <lineage>
        <taxon>Bacteria</taxon>
        <taxon>Pseudomonadati</taxon>
        <taxon>Planctomycetota</taxon>
        <taxon>Planctomycetia</taxon>
        <taxon>Planctomycetia incertae sedis</taxon>
        <taxon>Rohdeia</taxon>
    </lineage>
</organism>
<keyword evidence="2" id="KW-0547">Nucleotide-binding</keyword>
<evidence type="ECO:0000256" key="2">
    <source>
        <dbReference type="ARBA" id="ARBA00022741"/>
    </source>
</evidence>
<dbReference type="PROSITE" id="PS00662">
    <property type="entry name" value="T2SP_E"/>
    <property type="match status" value="1"/>
</dbReference>
<dbReference type="GO" id="GO:0016887">
    <property type="term" value="F:ATP hydrolysis activity"/>
    <property type="evidence" value="ECO:0007669"/>
    <property type="project" value="TreeGrafter"/>
</dbReference>